<dbReference type="InterPro" id="IPR036453">
    <property type="entry name" value="GluRdtase_dimer_dom_sf"/>
</dbReference>
<protein>
    <recommendedName>
        <fullName evidence="8 9">Glutamyl-tRNA reductase</fullName>
        <shortName evidence="9">GluTR</shortName>
        <ecNumber evidence="3 9">1.2.1.70</ecNumber>
    </recommendedName>
</protein>
<evidence type="ECO:0000256" key="3">
    <source>
        <dbReference type="ARBA" id="ARBA00012970"/>
    </source>
</evidence>
<feature type="site" description="Important for activity" evidence="9 13">
    <location>
        <position position="99"/>
    </location>
</feature>
<keyword evidence="4 9" id="KW-0521">NADP</keyword>
<evidence type="ECO:0000256" key="4">
    <source>
        <dbReference type="ARBA" id="ARBA00022857"/>
    </source>
</evidence>
<comment type="similarity">
    <text evidence="2 9 14">Belongs to the glutamyl-tRNA reductase family.</text>
</comment>
<evidence type="ECO:0000256" key="9">
    <source>
        <dbReference type="HAMAP-Rule" id="MF_00087"/>
    </source>
</evidence>
<dbReference type="SUPFAM" id="SSF69742">
    <property type="entry name" value="Glutamyl tRNA-reductase catalytic, N-terminal domain"/>
    <property type="match status" value="1"/>
</dbReference>
<dbReference type="PROSITE" id="PS00747">
    <property type="entry name" value="GLUTR"/>
    <property type="match status" value="1"/>
</dbReference>
<dbReference type="InterPro" id="IPR000343">
    <property type="entry name" value="4pyrrol_synth_GluRdtase"/>
</dbReference>
<feature type="binding site" evidence="9 11">
    <location>
        <begin position="49"/>
        <end position="52"/>
    </location>
    <ligand>
        <name>substrate</name>
    </ligand>
</feature>
<dbReference type="NCBIfam" id="TIGR01035">
    <property type="entry name" value="hemA"/>
    <property type="match status" value="1"/>
</dbReference>
<dbReference type="Proteomes" id="UP000243605">
    <property type="component" value="Unassembled WGS sequence"/>
</dbReference>
<gene>
    <name evidence="9" type="primary">hemA</name>
    <name evidence="19" type="ORF">SAMN05192557_0265</name>
</gene>
<organism evidence="19 20">
    <name type="scientific">Aliicoccus persicus</name>
    <dbReference type="NCBI Taxonomy" id="930138"/>
    <lineage>
        <taxon>Bacteria</taxon>
        <taxon>Bacillati</taxon>
        <taxon>Bacillota</taxon>
        <taxon>Bacilli</taxon>
        <taxon>Bacillales</taxon>
        <taxon>Staphylococcaceae</taxon>
        <taxon>Aliicoccus</taxon>
    </lineage>
</organism>
<keyword evidence="5 9" id="KW-0560">Oxidoreductase</keyword>
<feature type="domain" description="Glutamyl-tRNA reductase N-terminal" evidence="18">
    <location>
        <begin position="7"/>
        <end position="156"/>
    </location>
</feature>
<dbReference type="InterPro" id="IPR006151">
    <property type="entry name" value="Shikm_DH/Glu-tRNA_Rdtase"/>
</dbReference>
<feature type="binding site" evidence="9 12">
    <location>
        <begin position="189"/>
        <end position="194"/>
    </location>
    <ligand>
        <name>NADP(+)</name>
        <dbReference type="ChEBI" id="CHEBI:58349"/>
    </ligand>
</feature>
<dbReference type="InterPro" id="IPR015896">
    <property type="entry name" value="4pyrrol_synth_GluRdtase_dimer"/>
</dbReference>
<dbReference type="SUPFAM" id="SSF51735">
    <property type="entry name" value="NAD(P)-binding Rossmann-fold domains"/>
    <property type="match status" value="1"/>
</dbReference>
<evidence type="ECO:0000256" key="15">
    <source>
        <dbReference type="SAM" id="Coils"/>
    </source>
</evidence>
<dbReference type="EMBL" id="FOIT01000001">
    <property type="protein sequence ID" value="SEV82589.1"/>
    <property type="molecule type" value="Genomic_DNA"/>
</dbReference>
<dbReference type="GO" id="GO:0050661">
    <property type="term" value="F:NADP binding"/>
    <property type="evidence" value="ECO:0007669"/>
    <property type="project" value="InterPro"/>
</dbReference>
<dbReference type="GO" id="GO:0008883">
    <property type="term" value="F:glutamyl-tRNA reductase activity"/>
    <property type="evidence" value="ECO:0007669"/>
    <property type="project" value="UniProtKB-UniRule"/>
</dbReference>
<name>A0A662Z0M8_9STAP</name>
<evidence type="ECO:0000259" key="16">
    <source>
        <dbReference type="Pfam" id="PF00745"/>
    </source>
</evidence>
<evidence type="ECO:0000256" key="8">
    <source>
        <dbReference type="ARBA" id="ARBA00068659"/>
    </source>
</evidence>
<evidence type="ECO:0000256" key="7">
    <source>
        <dbReference type="ARBA" id="ARBA00047464"/>
    </source>
</evidence>
<feature type="domain" description="Quinate/shikimate 5-dehydrogenase/glutamyl-tRNA reductase" evidence="17">
    <location>
        <begin position="173"/>
        <end position="304"/>
    </location>
</feature>
<dbReference type="InterPro" id="IPR036343">
    <property type="entry name" value="GluRdtase_N_sf"/>
</dbReference>
<dbReference type="InterPro" id="IPR036291">
    <property type="entry name" value="NAD(P)-bd_dom_sf"/>
</dbReference>
<evidence type="ECO:0000313" key="19">
    <source>
        <dbReference type="EMBL" id="SEV82589.1"/>
    </source>
</evidence>
<feature type="domain" description="Tetrapyrrole biosynthesis glutamyl-tRNA reductase dimerisation" evidence="16">
    <location>
        <begin position="318"/>
        <end position="417"/>
    </location>
</feature>
<keyword evidence="20" id="KW-1185">Reference proteome</keyword>
<dbReference type="InterPro" id="IPR015895">
    <property type="entry name" value="4pyrrol_synth_GluRdtase_N"/>
</dbReference>
<evidence type="ECO:0000256" key="2">
    <source>
        <dbReference type="ARBA" id="ARBA00005916"/>
    </source>
</evidence>
<evidence type="ECO:0000256" key="10">
    <source>
        <dbReference type="PIRSR" id="PIRSR000445-1"/>
    </source>
</evidence>
<comment type="domain">
    <text evidence="9">Possesses an unusual extended V-shaped dimeric structure with each monomer consisting of three distinct domains arranged along a curved 'spinal' alpha-helix. The N-terminal catalytic domain specifically recognizes the glutamate moiety of the substrate. The second domain is the NADPH-binding domain, and the third C-terminal domain is responsible for dimerization.</text>
</comment>
<dbReference type="EC" id="1.2.1.70" evidence="3 9"/>
<dbReference type="Pfam" id="PF00745">
    <property type="entry name" value="GlutR_dimer"/>
    <property type="match status" value="1"/>
</dbReference>
<evidence type="ECO:0000256" key="12">
    <source>
        <dbReference type="PIRSR" id="PIRSR000445-3"/>
    </source>
</evidence>
<feature type="binding site" evidence="9 11">
    <location>
        <position position="109"/>
    </location>
    <ligand>
        <name>substrate</name>
    </ligand>
</feature>
<proteinExistence type="inferred from homology"/>
<evidence type="ECO:0000259" key="18">
    <source>
        <dbReference type="Pfam" id="PF05201"/>
    </source>
</evidence>
<accession>A0A662Z0M8</accession>
<dbReference type="PIRSF" id="PIRSF000445">
    <property type="entry name" value="4pyrrol_synth_GluRdtase"/>
    <property type="match status" value="1"/>
</dbReference>
<feature type="binding site" evidence="9 11">
    <location>
        <position position="120"/>
    </location>
    <ligand>
        <name>substrate</name>
    </ligand>
</feature>
<dbReference type="HAMAP" id="MF_00087">
    <property type="entry name" value="Glu_tRNA_reductase"/>
    <property type="match status" value="1"/>
</dbReference>
<dbReference type="Gene3D" id="3.30.460.30">
    <property type="entry name" value="Glutamyl-tRNA reductase, N-terminal domain"/>
    <property type="match status" value="1"/>
</dbReference>
<comment type="pathway">
    <text evidence="1 9 14">Porphyrin-containing compound metabolism; protoporphyrin-IX biosynthesis; 5-aminolevulinate from L-glutamyl-tRNA(Glu): step 1/2.</text>
</comment>
<dbReference type="OrthoDB" id="110209at2"/>
<evidence type="ECO:0000256" key="11">
    <source>
        <dbReference type="PIRSR" id="PIRSR000445-2"/>
    </source>
</evidence>
<dbReference type="RefSeq" id="WP_091473129.1">
    <property type="nucleotide sequence ID" value="NZ_FOIT01000001.1"/>
</dbReference>
<dbReference type="FunFam" id="3.30.460.30:FF:000001">
    <property type="entry name" value="Glutamyl-tRNA reductase"/>
    <property type="match status" value="1"/>
</dbReference>
<dbReference type="PANTHER" id="PTHR43013:SF1">
    <property type="entry name" value="GLUTAMYL-TRNA REDUCTASE"/>
    <property type="match status" value="1"/>
</dbReference>
<dbReference type="Gene3D" id="3.40.50.720">
    <property type="entry name" value="NAD(P)-binding Rossmann-like Domain"/>
    <property type="match status" value="1"/>
</dbReference>
<comment type="catalytic activity">
    <reaction evidence="7 9 14">
        <text>(S)-4-amino-5-oxopentanoate + tRNA(Glu) + NADP(+) = L-glutamyl-tRNA(Glu) + NADPH + H(+)</text>
        <dbReference type="Rhea" id="RHEA:12344"/>
        <dbReference type="Rhea" id="RHEA-COMP:9663"/>
        <dbReference type="Rhea" id="RHEA-COMP:9680"/>
        <dbReference type="ChEBI" id="CHEBI:15378"/>
        <dbReference type="ChEBI" id="CHEBI:57501"/>
        <dbReference type="ChEBI" id="CHEBI:57783"/>
        <dbReference type="ChEBI" id="CHEBI:58349"/>
        <dbReference type="ChEBI" id="CHEBI:78442"/>
        <dbReference type="ChEBI" id="CHEBI:78520"/>
        <dbReference type="EC" id="1.2.1.70"/>
    </reaction>
</comment>
<dbReference type="PANTHER" id="PTHR43013">
    <property type="entry name" value="GLUTAMYL-TRNA REDUCTASE"/>
    <property type="match status" value="1"/>
</dbReference>
<dbReference type="GO" id="GO:0019353">
    <property type="term" value="P:protoporphyrinogen IX biosynthetic process from glutamate"/>
    <property type="evidence" value="ECO:0007669"/>
    <property type="project" value="TreeGrafter"/>
</dbReference>
<evidence type="ECO:0000256" key="6">
    <source>
        <dbReference type="ARBA" id="ARBA00023244"/>
    </source>
</evidence>
<feature type="coiled-coil region" evidence="15">
    <location>
        <begin position="351"/>
        <end position="378"/>
    </location>
</feature>
<evidence type="ECO:0000313" key="20">
    <source>
        <dbReference type="Proteomes" id="UP000243605"/>
    </source>
</evidence>
<comment type="subunit">
    <text evidence="9">Homodimer.</text>
</comment>
<dbReference type="SUPFAM" id="SSF69075">
    <property type="entry name" value="Glutamyl tRNA-reductase dimerization domain"/>
    <property type="match status" value="1"/>
</dbReference>
<dbReference type="AlphaFoldDB" id="A0A662Z0M8"/>
<evidence type="ECO:0000256" key="13">
    <source>
        <dbReference type="PIRSR" id="PIRSR000445-4"/>
    </source>
</evidence>
<dbReference type="InterPro" id="IPR018214">
    <property type="entry name" value="GluRdtase_CS"/>
</dbReference>
<reference evidence="19 20" key="1">
    <citation type="submission" date="2016-10" db="EMBL/GenBank/DDBJ databases">
        <authorList>
            <person name="Varghese N."/>
            <person name="Submissions S."/>
        </authorList>
    </citation>
    <scope>NUCLEOTIDE SEQUENCE [LARGE SCALE GENOMIC DNA]</scope>
    <source>
        <strain evidence="19 20">IBRC-M10081</strain>
    </source>
</reference>
<evidence type="ECO:0000259" key="17">
    <source>
        <dbReference type="Pfam" id="PF01488"/>
    </source>
</evidence>
<dbReference type="UniPathway" id="UPA00251">
    <property type="reaction ID" value="UER00316"/>
</dbReference>
<evidence type="ECO:0000256" key="5">
    <source>
        <dbReference type="ARBA" id="ARBA00023002"/>
    </source>
</evidence>
<comment type="miscellaneous">
    <text evidence="9">During catalysis, the active site Cys acts as a nucleophile attacking the alpha-carbonyl group of tRNA-bound glutamate with the formation of a thioester intermediate between enzyme and glutamate, and the concomitant release of tRNA(Glu). The thioester intermediate is finally reduced by direct hydride transfer from NADPH, to form the product GSA.</text>
</comment>
<comment type="function">
    <text evidence="9">Catalyzes the NADPH-dependent reduction of glutamyl-tRNA(Glu) to glutamate 1-semialdehyde (GSA).</text>
</comment>
<keyword evidence="15" id="KW-0175">Coiled coil</keyword>
<dbReference type="Pfam" id="PF05201">
    <property type="entry name" value="GlutR_N"/>
    <property type="match status" value="1"/>
</dbReference>
<dbReference type="Pfam" id="PF01488">
    <property type="entry name" value="Shikimate_DH"/>
    <property type="match status" value="1"/>
</dbReference>
<sequence>MYVIALSVNYKQASVDEREKVSFQDSQLSDALHTLRTQKSILEACLLSTCNRTEVYVVADQLHTGKYYSQQFLANYFGLDIEAIKRITTVRTEDDAIEHLFRVTAGLDSMVLGETQILGQIRDAFLLAQVEGTTGTVFNRLFQNAITIAKRGHHETEISKNSVSISYAAIEHIKSQVKELTDSRILVVGAGDMAEQSLLNLSATGAKNVIVLNRTVENAAKLAGQFGYQSASLNDIEELLVDADIVVSSTAAEDFVITKDMLNSKRDNTNPLMLMDIALPRDIEPEISELAHVTLFNVDDLEHIIDENLALRKNEAKKIEAMIVEAMDTFKEWIKMLGVVPVIQAMRSRALDIQESTFESLNRKLSDLNEREKKVISKHMKSIINQMLKDPIMYTKELADQPNRKLQLAEIEKMFNIEERVHELKEEEKKKLEKVLTTVL</sequence>
<evidence type="ECO:0000256" key="1">
    <source>
        <dbReference type="ARBA" id="ARBA00005059"/>
    </source>
</evidence>
<dbReference type="FunFam" id="3.40.50.720:FF:000031">
    <property type="entry name" value="Glutamyl-tRNA reductase"/>
    <property type="match status" value="1"/>
</dbReference>
<dbReference type="CDD" id="cd05213">
    <property type="entry name" value="NAD_bind_Glutamyl_tRNA_reduct"/>
    <property type="match status" value="1"/>
</dbReference>
<keyword evidence="6 9" id="KW-0627">Porphyrin biosynthesis</keyword>
<feature type="binding site" evidence="9 11">
    <location>
        <begin position="114"/>
        <end position="116"/>
    </location>
    <ligand>
        <name>substrate</name>
    </ligand>
</feature>
<evidence type="ECO:0000256" key="14">
    <source>
        <dbReference type="RuleBase" id="RU000584"/>
    </source>
</evidence>
<feature type="active site" description="Nucleophile" evidence="9 10">
    <location>
        <position position="50"/>
    </location>
</feature>